<keyword evidence="12" id="KW-1208">Phospholipid metabolism</keyword>
<feature type="non-terminal residue" evidence="14">
    <location>
        <position position="1"/>
    </location>
</feature>
<keyword evidence="15" id="KW-1185">Reference proteome</keyword>
<organism evidence="14 15">
    <name type="scientific">Genlisea aurea</name>
    <dbReference type="NCBI Taxonomy" id="192259"/>
    <lineage>
        <taxon>Eukaryota</taxon>
        <taxon>Viridiplantae</taxon>
        <taxon>Streptophyta</taxon>
        <taxon>Embryophyta</taxon>
        <taxon>Tracheophyta</taxon>
        <taxon>Spermatophyta</taxon>
        <taxon>Magnoliopsida</taxon>
        <taxon>eudicotyledons</taxon>
        <taxon>Gunneridae</taxon>
        <taxon>Pentapetalae</taxon>
        <taxon>asterids</taxon>
        <taxon>lamiids</taxon>
        <taxon>Lamiales</taxon>
        <taxon>Lentibulariaceae</taxon>
        <taxon>Genlisea</taxon>
    </lineage>
</organism>
<dbReference type="GO" id="GO:0032049">
    <property type="term" value="P:cardiolipin biosynthetic process"/>
    <property type="evidence" value="ECO:0007669"/>
    <property type="project" value="TreeGrafter"/>
</dbReference>
<evidence type="ECO:0000256" key="12">
    <source>
        <dbReference type="ARBA" id="ARBA00023264"/>
    </source>
</evidence>
<dbReference type="InterPro" id="IPR043130">
    <property type="entry name" value="CDP-OH_PTrfase_TM_dom"/>
</dbReference>
<dbReference type="OrthoDB" id="10020554at2759"/>
<name>S8DS65_9LAMI</name>
<keyword evidence="5 13" id="KW-0808">Transferase</keyword>
<keyword evidence="8" id="KW-1133">Transmembrane helix</keyword>
<accession>S8DS65</accession>
<evidence type="ECO:0000313" key="15">
    <source>
        <dbReference type="Proteomes" id="UP000015453"/>
    </source>
</evidence>
<dbReference type="PANTHER" id="PTHR14269:SF60">
    <property type="entry name" value="CARDIOLIPIN SYNTHASE (CMP-FORMING)"/>
    <property type="match status" value="1"/>
</dbReference>
<evidence type="ECO:0000256" key="1">
    <source>
        <dbReference type="ARBA" id="ARBA00001936"/>
    </source>
</evidence>
<evidence type="ECO:0000313" key="14">
    <source>
        <dbReference type="EMBL" id="EPS62657.1"/>
    </source>
</evidence>
<reference evidence="14 15" key="1">
    <citation type="journal article" date="2013" name="BMC Genomics">
        <title>The miniature genome of a carnivorous plant Genlisea aurea contains a low number of genes and short non-coding sequences.</title>
        <authorList>
            <person name="Leushkin E.V."/>
            <person name="Sutormin R.A."/>
            <person name="Nabieva E.R."/>
            <person name="Penin A.A."/>
            <person name="Kondrashov A.S."/>
            <person name="Logacheva M.D."/>
        </authorList>
    </citation>
    <scope>NUCLEOTIDE SEQUENCE [LARGE SCALE GENOMIC DNA]</scope>
</reference>
<dbReference type="FunFam" id="1.20.120.1760:FF:000020">
    <property type="entry name" value="cardiolipin synthase (CMP-forming), mitochondrial"/>
    <property type="match status" value="1"/>
</dbReference>
<dbReference type="Pfam" id="PF01066">
    <property type="entry name" value="CDP-OH_P_transf"/>
    <property type="match status" value="1"/>
</dbReference>
<dbReference type="Gene3D" id="1.20.120.1760">
    <property type="match status" value="1"/>
</dbReference>
<keyword evidence="4" id="KW-0444">Lipid biosynthesis</keyword>
<keyword evidence="6" id="KW-0812">Transmembrane</keyword>
<dbReference type="InterPro" id="IPR000462">
    <property type="entry name" value="CDP-OH_P_trans"/>
</dbReference>
<dbReference type="InterPro" id="IPR048254">
    <property type="entry name" value="CDP_ALCOHOL_P_TRANSF_CS"/>
</dbReference>
<dbReference type="InterPro" id="IPR050324">
    <property type="entry name" value="CDP-alcohol_PTase-I"/>
</dbReference>
<comment type="similarity">
    <text evidence="3 13">Belongs to the CDP-alcohol phosphatidyltransferase class-I family.</text>
</comment>
<keyword evidence="7" id="KW-0809">Transit peptide</keyword>
<keyword evidence="10" id="KW-0472">Membrane</keyword>
<dbReference type="PANTHER" id="PTHR14269">
    <property type="entry name" value="CDP-DIACYLGLYCEROL--GLYCEROL-3-PHOSPHATE 3-PHOSPHATIDYLTRANSFERASE-RELATED"/>
    <property type="match status" value="1"/>
</dbReference>
<keyword evidence="9" id="KW-0443">Lipid metabolism</keyword>
<gene>
    <name evidence="14" type="ORF">M569_12133</name>
</gene>
<comment type="cofactor">
    <cofactor evidence="1">
        <name>Mn(2+)</name>
        <dbReference type="ChEBI" id="CHEBI:29035"/>
    </cofactor>
</comment>
<evidence type="ECO:0000256" key="9">
    <source>
        <dbReference type="ARBA" id="ARBA00023098"/>
    </source>
</evidence>
<protein>
    <submittedName>
        <fullName evidence="14">Uncharacterized protein</fullName>
    </submittedName>
</protein>
<feature type="non-terminal residue" evidence="14">
    <location>
        <position position="289"/>
    </location>
</feature>
<dbReference type="GO" id="GO:0016020">
    <property type="term" value="C:membrane"/>
    <property type="evidence" value="ECO:0007669"/>
    <property type="project" value="UniProtKB-SubCell"/>
</dbReference>
<dbReference type="Proteomes" id="UP000015453">
    <property type="component" value="Unassembled WGS sequence"/>
</dbReference>
<evidence type="ECO:0000256" key="3">
    <source>
        <dbReference type="ARBA" id="ARBA00010441"/>
    </source>
</evidence>
<evidence type="ECO:0000256" key="7">
    <source>
        <dbReference type="ARBA" id="ARBA00022946"/>
    </source>
</evidence>
<proteinExistence type="inferred from homology"/>
<dbReference type="GO" id="GO:0005739">
    <property type="term" value="C:mitochondrion"/>
    <property type="evidence" value="ECO:0007669"/>
    <property type="project" value="TreeGrafter"/>
</dbReference>
<sequence length="289" mass="31859">SRIFSPIVGPLFLSNPPWKLLQSSTPLLLQSDAVLNFLRLRALNLLRRPNFEYGLSPNPRLLNKDRASQFQKPTVIDGSSVDGRSVWESYFNLPNYISFSRMLSGPVIGWMILHDLYSSAFVGLAISGASDWLDGYAARKMKIDSVVGSYLDPLADKASCLFVTLVQVLIGCVVLAMVDKNLLHPGLIALIVARDAALLGGALYIRASNLNYWQWNSWRALIDLDGARAEKVNPLFISKVNTFFQLILIAGALLQPELGNAETQLYLDYLSLLVGFTTVGSTAAYGVQF</sequence>
<evidence type="ECO:0000256" key="11">
    <source>
        <dbReference type="ARBA" id="ARBA00023209"/>
    </source>
</evidence>
<dbReference type="GO" id="GO:0043337">
    <property type="term" value="F:cardiolipin synthase (CMP-forming)"/>
    <property type="evidence" value="ECO:0007669"/>
    <property type="project" value="TreeGrafter"/>
</dbReference>
<keyword evidence="11" id="KW-0594">Phospholipid biosynthesis</keyword>
<comment type="subcellular location">
    <subcellularLocation>
        <location evidence="2">Membrane</location>
        <topology evidence="2">Multi-pass membrane protein</topology>
    </subcellularLocation>
</comment>
<evidence type="ECO:0000256" key="6">
    <source>
        <dbReference type="ARBA" id="ARBA00022692"/>
    </source>
</evidence>
<evidence type="ECO:0000256" key="10">
    <source>
        <dbReference type="ARBA" id="ARBA00023136"/>
    </source>
</evidence>
<evidence type="ECO:0000256" key="5">
    <source>
        <dbReference type="ARBA" id="ARBA00022679"/>
    </source>
</evidence>
<evidence type="ECO:0000256" key="13">
    <source>
        <dbReference type="RuleBase" id="RU003750"/>
    </source>
</evidence>
<evidence type="ECO:0000256" key="2">
    <source>
        <dbReference type="ARBA" id="ARBA00004141"/>
    </source>
</evidence>
<dbReference type="EMBL" id="AUSU01005994">
    <property type="protein sequence ID" value="EPS62657.1"/>
    <property type="molecule type" value="Genomic_DNA"/>
</dbReference>
<evidence type="ECO:0000256" key="8">
    <source>
        <dbReference type="ARBA" id="ARBA00022989"/>
    </source>
</evidence>
<comment type="caution">
    <text evidence="14">The sequence shown here is derived from an EMBL/GenBank/DDBJ whole genome shotgun (WGS) entry which is preliminary data.</text>
</comment>
<dbReference type="AlphaFoldDB" id="S8DS65"/>
<dbReference type="PROSITE" id="PS00379">
    <property type="entry name" value="CDP_ALCOHOL_P_TRANSF"/>
    <property type="match status" value="1"/>
</dbReference>
<evidence type="ECO:0000256" key="4">
    <source>
        <dbReference type="ARBA" id="ARBA00022516"/>
    </source>
</evidence>